<dbReference type="EMBL" id="CM004401">
    <property type="protein sequence ID" value="OAY27742.1"/>
    <property type="molecule type" value="Genomic_DNA"/>
</dbReference>
<sequence>MGLLRQKQHFLNVLKDLGNITCLISDTWVNGPLDIKVIFYGGGSATVACYWGSLALSVRCTTALAWRTPPIPISRFQSGRSAAFVLKCMS</sequence>
<proteinExistence type="predicted"/>
<gene>
    <name evidence="1" type="ORF">MANES_15G012100</name>
</gene>
<evidence type="ECO:0000313" key="1">
    <source>
        <dbReference type="EMBL" id="OAY27742.1"/>
    </source>
</evidence>
<organism evidence="1">
    <name type="scientific">Manihot esculenta</name>
    <name type="common">Cassava</name>
    <name type="synonym">Jatropha manihot</name>
    <dbReference type="NCBI Taxonomy" id="3983"/>
    <lineage>
        <taxon>Eukaryota</taxon>
        <taxon>Viridiplantae</taxon>
        <taxon>Streptophyta</taxon>
        <taxon>Embryophyta</taxon>
        <taxon>Tracheophyta</taxon>
        <taxon>Spermatophyta</taxon>
        <taxon>Magnoliopsida</taxon>
        <taxon>eudicotyledons</taxon>
        <taxon>Gunneridae</taxon>
        <taxon>Pentapetalae</taxon>
        <taxon>rosids</taxon>
        <taxon>fabids</taxon>
        <taxon>Malpighiales</taxon>
        <taxon>Euphorbiaceae</taxon>
        <taxon>Crotonoideae</taxon>
        <taxon>Manihoteae</taxon>
        <taxon>Manihot</taxon>
    </lineage>
</organism>
<protein>
    <submittedName>
        <fullName evidence="1">Uncharacterized protein</fullName>
    </submittedName>
</protein>
<dbReference type="PANTHER" id="PTHR35631:SF6">
    <property type="entry name" value="SECRETED PROTEIN"/>
    <property type="match status" value="1"/>
</dbReference>
<dbReference type="PANTHER" id="PTHR35631">
    <property type="entry name" value="OS08G0114150 PROTEIN"/>
    <property type="match status" value="1"/>
</dbReference>
<name>A0A2C9UBQ1_MANES</name>
<reference evidence="1" key="1">
    <citation type="submission" date="2016-02" db="EMBL/GenBank/DDBJ databases">
        <title>WGS assembly of Manihot esculenta.</title>
        <authorList>
            <person name="Bredeson J.V."/>
            <person name="Prochnik S.E."/>
            <person name="Lyons J.B."/>
            <person name="Schmutz J."/>
            <person name="Grimwood J."/>
            <person name="Vrebalov J."/>
            <person name="Bart R.S."/>
            <person name="Amuge T."/>
            <person name="Ferguson M.E."/>
            <person name="Green R."/>
            <person name="Putnam N."/>
            <person name="Stites J."/>
            <person name="Rounsley S."/>
            <person name="Rokhsar D.S."/>
        </authorList>
    </citation>
    <scope>NUCLEOTIDE SEQUENCE [LARGE SCALE GENOMIC DNA]</scope>
    <source>
        <tissue evidence="1">Leaf</tissue>
    </source>
</reference>
<dbReference type="AlphaFoldDB" id="A0A2C9UBQ1"/>
<accession>A0A2C9UBQ1</accession>